<comment type="caution">
    <text evidence="6">The sequence shown here is derived from an EMBL/GenBank/DDBJ whole genome shotgun (WGS) entry which is preliminary data.</text>
</comment>
<evidence type="ECO:0000259" key="5">
    <source>
        <dbReference type="PROSITE" id="PS51669"/>
    </source>
</evidence>
<evidence type="ECO:0000256" key="3">
    <source>
        <dbReference type="ARBA" id="ARBA00023004"/>
    </source>
</evidence>
<dbReference type="Pfam" id="PF04879">
    <property type="entry name" value="Molybdop_Fe4S4"/>
    <property type="match status" value="1"/>
</dbReference>
<dbReference type="Proteomes" id="UP000604475">
    <property type="component" value="Unassembled WGS sequence"/>
</dbReference>
<keyword evidence="7" id="KW-1185">Reference proteome</keyword>
<dbReference type="GO" id="GO:0046872">
    <property type="term" value="F:metal ion binding"/>
    <property type="evidence" value="ECO:0007669"/>
    <property type="project" value="UniProtKB-KW"/>
</dbReference>
<evidence type="ECO:0000256" key="4">
    <source>
        <dbReference type="ARBA" id="ARBA00023014"/>
    </source>
</evidence>
<dbReference type="InterPro" id="IPR006656">
    <property type="entry name" value="Mopterin_OxRdtase"/>
</dbReference>
<evidence type="ECO:0000313" key="6">
    <source>
        <dbReference type="EMBL" id="MBL7625666.1"/>
    </source>
</evidence>
<dbReference type="GO" id="GO:0051536">
    <property type="term" value="F:iron-sulfur cluster binding"/>
    <property type="evidence" value="ECO:0007669"/>
    <property type="project" value="UniProtKB-KW"/>
</dbReference>
<dbReference type="Gene3D" id="3.40.228.10">
    <property type="entry name" value="Dimethylsulfoxide Reductase, domain 2"/>
    <property type="match status" value="1"/>
</dbReference>
<dbReference type="InterPro" id="IPR006963">
    <property type="entry name" value="Mopterin_OxRdtase_4Fe-4S_dom"/>
</dbReference>
<dbReference type="PANTHER" id="PTHR43742:SF2">
    <property type="entry name" value="ASSIMILATORY NITRATE REDUCTASE CATALYTIC SUBUNIT"/>
    <property type="match status" value="1"/>
</dbReference>
<dbReference type="GO" id="GO:0016491">
    <property type="term" value="F:oxidoreductase activity"/>
    <property type="evidence" value="ECO:0007669"/>
    <property type="project" value="InterPro"/>
</dbReference>
<dbReference type="AlphaFoldDB" id="A0A937UPK5"/>
<dbReference type="Gene3D" id="3.40.50.740">
    <property type="match status" value="1"/>
</dbReference>
<reference evidence="6" key="1">
    <citation type="submission" date="2020-12" db="EMBL/GenBank/DDBJ databases">
        <title>Genomic characterization of non-nitrogen-fixing Frankia strains.</title>
        <authorList>
            <person name="Carlos-Shanley C."/>
            <person name="Guerra T."/>
            <person name="Hahn D."/>
        </authorList>
    </citation>
    <scope>NUCLEOTIDE SEQUENCE</scope>
    <source>
        <strain evidence="6">CN6</strain>
    </source>
</reference>
<dbReference type="SUPFAM" id="SSF53706">
    <property type="entry name" value="Formate dehydrogenase/DMSO reductase, domains 1-3"/>
    <property type="match status" value="1"/>
</dbReference>
<feature type="domain" description="4Fe-4S Mo/W bis-MGD-type" evidence="5">
    <location>
        <begin position="14"/>
        <end position="71"/>
    </location>
</feature>
<sequence length="717" mass="76280">MHPRTATTDQAGSVTRRRTYCRLCEAGCGLVAEVGPAGRIQRVAPDRDHPVTQGFACNKGLLTGEIHHDPDRLDHPQARAESGEFRTVGWDEALDGIAGRLREVIDRHGPSSVAAYIGNPGAFNALAGPAAGLFVFQLGGSRLFAASTQDCNNKFAISEVLFGSAHVHLIPDLDRTDHLLLLGTNPRVSKGSFLSVPNPVAKLAEITARGGTVRFVDPRHSEPVVGETVQIRPDTDAYLLAAMLHEIDRSVGFDAAALARAKNVDGLRAFLAAFAPERVAPVVGLDAGTIIRMAREFAAAPAASAHMSTGVNMGRQGALAYWLLHLLVLFTGNLDRPGGNVSSTRGLPAHGGADVSPDSFVRSKWGDYRPVSAIQPGALLADMINDDESPIRALFVVAGNPLLTIGGGDRLADALRGLDLLVCLDFYRNATGELADYALPTADWFEREDLNNFVQGTQPRPYLEWADRIVEPVGERREEWRIFAALGERLGLAPVLRPDSPDVMADYFDTQLAAGGLSMAALRRAEGGITFLDPTEPGTFLDRNLPGDGLLDCAPEILAGTFARAHQIFDELATEPADALKLISRRTLHTLNSALQNVEKLKRTRAADNPLYLHPVDAERLGVDDGGAVRVASAHGKLEATASLDPSLRPGVVAMTHGFGNQDTTGMPVARRFPGVNVNALAPSGPGTFDPISVMSHLTGIAVTVEPVAAGGGVETP</sequence>
<dbReference type="InterPro" id="IPR009010">
    <property type="entry name" value="Asp_de-COase-like_dom_sf"/>
</dbReference>
<evidence type="ECO:0000313" key="7">
    <source>
        <dbReference type="Proteomes" id="UP000604475"/>
    </source>
</evidence>
<dbReference type="Gene3D" id="2.40.40.20">
    <property type="match status" value="1"/>
</dbReference>
<dbReference type="SUPFAM" id="SSF50692">
    <property type="entry name" value="ADC-like"/>
    <property type="match status" value="1"/>
</dbReference>
<gene>
    <name evidence="6" type="ORF">I7412_00410</name>
</gene>
<dbReference type="PROSITE" id="PS51669">
    <property type="entry name" value="4FE4S_MOW_BIS_MGD"/>
    <property type="match status" value="1"/>
</dbReference>
<dbReference type="InterPro" id="IPR050612">
    <property type="entry name" value="Prok_Mopterin_Oxidored"/>
</dbReference>
<dbReference type="RefSeq" id="WP_203007837.1">
    <property type="nucleotide sequence ID" value="NZ_JADWYU010000273.1"/>
</dbReference>
<comment type="similarity">
    <text evidence="1">Belongs to the prokaryotic molybdopterin-containing oxidoreductase family.</text>
</comment>
<proteinExistence type="inferred from homology"/>
<keyword evidence="4" id="KW-0411">Iron-sulfur</keyword>
<dbReference type="EMBL" id="JAEACQ010000018">
    <property type="protein sequence ID" value="MBL7625666.1"/>
    <property type="molecule type" value="Genomic_DNA"/>
</dbReference>
<keyword evidence="2" id="KW-0479">Metal-binding</keyword>
<dbReference type="PANTHER" id="PTHR43742">
    <property type="entry name" value="TRIMETHYLAMINE-N-OXIDE REDUCTASE"/>
    <property type="match status" value="1"/>
</dbReference>
<name>A0A937UPK5_9ACTN</name>
<protein>
    <submittedName>
        <fullName evidence="6">Molybdopterin-dependent oxidoreductase</fullName>
    </submittedName>
</protein>
<dbReference type="InterPro" id="IPR006657">
    <property type="entry name" value="MoPterin_dinucl-bd_dom"/>
</dbReference>
<dbReference type="GO" id="GO:0043546">
    <property type="term" value="F:molybdopterin cofactor binding"/>
    <property type="evidence" value="ECO:0007669"/>
    <property type="project" value="InterPro"/>
</dbReference>
<keyword evidence="3" id="KW-0408">Iron</keyword>
<accession>A0A937UPK5</accession>
<dbReference type="Pfam" id="PF01568">
    <property type="entry name" value="Molydop_binding"/>
    <property type="match status" value="1"/>
</dbReference>
<dbReference type="SMART" id="SM00926">
    <property type="entry name" value="Molybdop_Fe4S4"/>
    <property type="match status" value="1"/>
</dbReference>
<organism evidence="6 7">
    <name type="scientific">Frankia nepalensis</name>
    <dbReference type="NCBI Taxonomy" id="1836974"/>
    <lineage>
        <taxon>Bacteria</taxon>
        <taxon>Bacillati</taxon>
        <taxon>Actinomycetota</taxon>
        <taxon>Actinomycetes</taxon>
        <taxon>Frankiales</taxon>
        <taxon>Frankiaceae</taxon>
        <taxon>Frankia</taxon>
    </lineage>
</organism>
<dbReference type="Gene3D" id="2.20.25.90">
    <property type="entry name" value="ADC-like domains"/>
    <property type="match status" value="1"/>
</dbReference>
<evidence type="ECO:0000256" key="1">
    <source>
        <dbReference type="ARBA" id="ARBA00010312"/>
    </source>
</evidence>
<evidence type="ECO:0000256" key="2">
    <source>
        <dbReference type="ARBA" id="ARBA00022723"/>
    </source>
</evidence>
<dbReference type="Pfam" id="PF00384">
    <property type="entry name" value="Molybdopterin"/>
    <property type="match status" value="1"/>
</dbReference>